<organism evidence="1 2">
    <name type="scientific">Kitasatospora cinereorecta</name>
    <dbReference type="NCBI Taxonomy" id="285560"/>
    <lineage>
        <taxon>Bacteria</taxon>
        <taxon>Bacillati</taxon>
        <taxon>Actinomycetota</taxon>
        <taxon>Actinomycetes</taxon>
        <taxon>Kitasatosporales</taxon>
        <taxon>Streptomycetaceae</taxon>
        <taxon>Kitasatospora</taxon>
    </lineage>
</organism>
<dbReference type="PANTHER" id="PTHR46649:SF4">
    <property type="entry name" value="HALOACID DEHALOGENASE-LIKE HYDROLASE (HAD) SUPERFAMILY PROTEIN"/>
    <property type="match status" value="1"/>
</dbReference>
<keyword evidence="2" id="KW-1185">Reference proteome</keyword>
<dbReference type="Proteomes" id="UP001596066">
    <property type="component" value="Unassembled WGS sequence"/>
</dbReference>
<dbReference type="InterPro" id="IPR006439">
    <property type="entry name" value="HAD-SF_hydro_IA"/>
</dbReference>
<dbReference type="GO" id="GO:0016787">
    <property type="term" value="F:hydrolase activity"/>
    <property type="evidence" value="ECO:0007669"/>
    <property type="project" value="UniProtKB-KW"/>
</dbReference>
<dbReference type="InterPro" id="IPR023214">
    <property type="entry name" value="HAD_sf"/>
</dbReference>
<keyword evidence="1" id="KW-0378">Hydrolase</keyword>
<dbReference type="NCBIfam" id="TIGR01509">
    <property type="entry name" value="HAD-SF-IA-v3"/>
    <property type="match status" value="1"/>
</dbReference>
<dbReference type="EMBL" id="JBHSOC010000012">
    <property type="protein sequence ID" value="MFC5641481.1"/>
    <property type="molecule type" value="Genomic_DNA"/>
</dbReference>
<name>A0ABW0V6J4_9ACTN</name>
<evidence type="ECO:0000313" key="1">
    <source>
        <dbReference type="EMBL" id="MFC5641481.1"/>
    </source>
</evidence>
<dbReference type="SFLD" id="SFLDS00003">
    <property type="entry name" value="Haloacid_Dehalogenase"/>
    <property type="match status" value="1"/>
</dbReference>
<dbReference type="PRINTS" id="PR00413">
    <property type="entry name" value="HADHALOGNASE"/>
</dbReference>
<dbReference type="InterPro" id="IPR036412">
    <property type="entry name" value="HAD-like_sf"/>
</dbReference>
<sequence>MPYFKAVLLDWVGTLIVPKWGPAPGRPRGAAWIERSLGQLGREASAAEVERISAALSTASTRPDVEQGWAEADLSAAAHRESYLRWVGAAGVDSVLADAMYETLSDAADNLFAADVAPTLLALKAAGLKVAVVSDIHVDIRPAFLKAGLDAYVDDYVLSFEHGACKPAPAIFRTALDRIGVRPSEALMVGDRSGHDGAAVEAGITTLLVPPLTDVAEKRLHLVLATCGVPAR</sequence>
<dbReference type="Pfam" id="PF00702">
    <property type="entry name" value="Hydrolase"/>
    <property type="match status" value="1"/>
</dbReference>
<protein>
    <submittedName>
        <fullName evidence="1">HAD family hydrolase</fullName>
        <ecNumber evidence="1">3.1.3.-</ecNumber>
    </submittedName>
</protein>
<dbReference type="RefSeq" id="WP_346146082.1">
    <property type="nucleotide sequence ID" value="NZ_BAAAUA010000026.1"/>
</dbReference>
<dbReference type="SFLD" id="SFLDG01129">
    <property type="entry name" value="C1.5:_HAD__Beta-PGM__Phosphata"/>
    <property type="match status" value="1"/>
</dbReference>
<dbReference type="SUPFAM" id="SSF56784">
    <property type="entry name" value="HAD-like"/>
    <property type="match status" value="1"/>
</dbReference>
<dbReference type="EC" id="3.1.3.-" evidence="1"/>
<comment type="caution">
    <text evidence="1">The sequence shown here is derived from an EMBL/GenBank/DDBJ whole genome shotgun (WGS) entry which is preliminary data.</text>
</comment>
<dbReference type="PANTHER" id="PTHR46649">
    <property type="match status" value="1"/>
</dbReference>
<reference evidence="2" key="1">
    <citation type="journal article" date="2019" name="Int. J. Syst. Evol. Microbiol.">
        <title>The Global Catalogue of Microorganisms (GCM) 10K type strain sequencing project: providing services to taxonomists for standard genome sequencing and annotation.</title>
        <authorList>
            <consortium name="The Broad Institute Genomics Platform"/>
            <consortium name="The Broad Institute Genome Sequencing Center for Infectious Disease"/>
            <person name="Wu L."/>
            <person name="Ma J."/>
        </authorList>
    </citation>
    <scope>NUCLEOTIDE SEQUENCE [LARGE SCALE GENOMIC DNA]</scope>
    <source>
        <strain evidence="2">CGMCC 4.1622</strain>
    </source>
</reference>
<proteinExistence type="predicted"/>
<accession>A0ABW0V6J4</accession>
<dbReference type="Gene3D" id="3.40.50.1000">
    <property type="entry name" value="HAD superfamily/HAD-like"/>
    <property type="match status" value="1"/>
</dbReference>
<gene>
    <name evidence="1" type="ORF">ACFPZF_08910</name>
</gene>
<evidence type="ECO:0000313" key="2">
    <source>
        <dbReference type="Proteomes" id="UP001596066"/>
    </source>
</evidence>